<feature type="domain" description="Major facilitator superfamily (MFS) profile" evidence="8">
    <location>
        <begin position="11"/>
        <end position="466"/>
    </location>
</feature>
<evidence type="ECO:0000256" key="2">
    <source>
        <dbReference type="ARBA" id="ARBA00022448"/>
    </source>
</evidence>
<sequence>MGKAAGNRWAVLGTVAIMSFMSTLNGSTVNVAMPSIQRELGVAMDSVQLVSTAYLFVMCAVMPVVGALGDRLGKVRFFEAGVLVFTVGSLLCGLTQGLVPLIAARAVQAVGAGFALATNMGIVTEAFPSDERGRALGVVATAVSLGLMCGPTVGGFVVTTAGWHWVFPMSVPFGVLCLVLGRMTLPDDAPAPSDRPFDTPGAVLVAAAVLALTSGLTFVTTHPSPATVALLACGALLLCAFVVRERRCADPLICLDSFRNPAFDVNLATMFASFLAVGMSEYIVPFYLQDARGLDAAAAGLAIMVMPVVSGILGPVAGALSDRVGCGRPTAVGLTVYAAGLAAVAFLGLSTPLWLVVCVLGLASVGVGLFQAPNNSLVMGSVDEGQLGFASSIAALFRTLGMALGVTFGSAVLYGAMGRAAGAPQTSFEAAHPEWFMAGFQAVFWVFAALVAAGAVLTWAVVARDPAQERPGERP</sequence>
<dbReference type="AlphaFoldDB" id="A0AAV5B1N0"/>
<proteinExistence type="predicted"/>
<feature type="transmembrane region" description="Helical" evidence="7">
    <location>
        <begin position="135"/>
        <end position="157"/>
    </location>
</feature>
<evidence type="ECO:0000256" key="6">
    <source>
        <dbReference type="ARBA" id="ARBA00023136"/>
    </source>
</evidence>
<keyword evidence="2" id="KW-0813">Transport</keyword>
<gene>
    <name evidence="9" type="ORF">ATOP_04180</name>
</gene>
<feature type="transmembrane region" description="Helical" evidence="7">
    <location>
        <begin position="263"/>
        <end position="284"/>
    </location>
</feature>
<comment type="caution">
    <text evidence="9">The sequence shown here is derived from an EMBL/GenBank/DDBJ whole genome shotgun (WGS) entry which is preliminary data.</text>
</comment>
<dbReference type="Pfam" id="PF07690">
    <property type="entry name" value="MFS_1"/>
    <property type="match status" value="1"/>
</dbReference>
<evidence type="ECO:0000256" key="4">
    <source>
        <dbReference type="ARBA" id="ARBA00022692"/>
    </source>
</evidence>
<dbReference type="Proteomes" id="UP001055025">
    <property type="component" value="Unassembled WGS sequence"/>
</dbReference>
<dbReference type="Gene3D" id="1.20.1250.20">
    <property type="entry name" value="MFS general substrate transporter like domains"/>
    <property type="match status" value="1"/>
</dbReference>
<feature type="transmembrane region" description="Helical" evidence="7">
    <location>
        <begin position="296"/>
        <end position="318"/>
    </location>
</feature>
<dbReference type="InterPro" id="IPR004638">
    <property type="entry name" value="EmrB-like"/>
</dbReference>
<feature type="transmembrane region" description="Helical" evidence="7">
    <location>
        <begin position="80"/>
        <end position="99"/>
    </location>
</feature>
<dbReference type="SUPFAM" id="SSF103473">
    <property type="entry name" value="MFS general substrate transporter"/>
    <property type="match status" value="1"/>
</dbReference>
<keyword evidence="5 7" id="KW-1133">Transmembrane helix</keyword>
<dbReference type="InterPro" id="IPR020846">
    <property type="entry name" value="MFS_dom"/>
</dbReference>
<keyword evidence="10" id="KW-1185">Reference proteome</keyword>
<dbReference type="PROSITE" id="PS50850">
    <property type="entry name" value="MFS"/>
    <property type="match status" value="1"/>
</dbReference>
<feature type="transmembrane region" description="Helical" evidence="7">
    <location>
        <begin position="105"/>
        <end position="123"/>
    </location>
</feature>
<evidence type="ECO:0000256" key="5">
    <source>
        <dbReference type="ARBA" id="ARBA00022989"/>
    </source>
</evidence>
<evidence type="ECO:0000313" key="10">
    <source>
        <dbReference type="Proteomes" id="UP001055025"/>
    </source>
</evidence>
<feature type="transmembrane region" description="Helical" evidence="7">
    <location>
        <begin position="435"/>
        <end position="462"/>
    </location>
</feature>
<dbReference type="CDD" id="cd17321">
    <property type="entry name" value="MFS_MMR_MDR_like"/>
    <property type="match status" value="1"/>
</dbReference>
<evidence type="ECO:0000259" key="8">
    <source>
        <dbReference type="PROSITE" id="PS50850"/>
    </source>
</evidence>
<dbReference type="GO" id="GO:0022857">
    <property type="term" value="F:transmembrane transporter activity"/>
    <property type="evidence" value="ECO:0007669"/>
    <property type="project" value="InterPro"/>
</dbReference>
<accession>A0AAV5B1N0</accession>
<dbReference type="GO" id="GO:0005886">
    <property type="term" value="C:plasma membrane"/>
    <property type="evidence" value="ECO:0007669"/>
    <property type="project" value="UniProtKB-SubCell"/>
</dbReference>
<feature type="transmembrane region" description="Helical" evidence="7">
    <location>
        <begin position="226"/>
        <end position="243"/>
    </location>
</feature>
<keyword evidence="4 7" id="KW-0812">Transmembrane</keyword>
<feature type="transmembrane region" description="Helical" evidence="7">
    <location>
        <begin position="393"/>
        <end position="415"/>
    </location>
</feature>
<dbReference type="InterPro" id="IPR011701">
    <property type="entry name" value="MFS"/>
</dbReference>
<keyword evidence="3" id="KW-1003">Cell membrane</keyword>
<organism evidence="9 10">
    <name type="scientific">Granulimonas faecalis</name>
    <dbReference type="NCBI Taxonomy" id="2894155"/>
    <lineage>
        <taxon>Bacteria</taxon>
        <taxon>Bacillati</taxon>
        <taxon>Actinomycetota</taxon>
        <taxon>Coriobacteriia</taxon>
        <taxon>Coriobacteriales</taxon>
        <taxon>Kribbibacteriaceae</taxon>
        <taxon>Granulimonas</taxon>
    </lineage>
</organism>
<reference evidence="9" key="1">
    <citation type="journal article" date="2022" name="Int. J. Syst. Evol. Microbiol.">
        <title>Granulimonas faecalis gen. nov., sp. nov., and Leptogranulimonas caecicola gen. nov., sp. nov., novel lactate-producing Atopobiaceae bacteria isolated from mouse intestines, and an emended description of the family Atopobiaceae.</title>
        <authorList>
            <person name="Morinaga K."/>
            <person name="Kusada H."/>
            <person name="Sakamoto S."/>
            <person name="Murakami T."/>
            <person name="Toyoda A."/>
            <person name="Mori H."/>
            <person name="Meng X.Y."/>
            <person name="Takashino M."/>
            <person name="Murotomi K."/>
            <person name="Tamaki H."/>
        </authorList>
    </citation>
    <scope>NUCLEOTIDE SEQUENCE</scope>
    <source>
        <strain evidence="9">OPF53</strain>
    </source>
</reference>
<feature type="transmembrane region" description="Helical" evidence="7">
    <location>
        <begin position="50"/>
        <end position="68"/>
    </location>
</feature>
<feature type="transmembrane region" description="Helical" evidence="7">
    <location>
        <begin position="163"/>
        <end position="181"/>
    </location>
</feature>
<dbReference type="InterPro" id="IPR036259">
    <property type="entry name" value="MFS_trans_sf"/>
</dbReference>
<evidence type="ECO:0000313" key="9">
    <source>
        <dbReference type="EMBL" id="GJM54763.1"/>
    </source>
</evidence>
<protein>
    <submittedName>
        <fullName evidence="9">MFS transporter</fullName>
    </submittedName>
</protein>
<evidence type="ECO:0000256" key="3">
    <source>
        <dbReference type="ARBA" id="ARBA00022475"/>
    </source>
</evidence>
<keyword evidence="6 7" id="KW-0472">Membrane</keyword>
<dbReference type="Gene3D" id="1.20.1720.10">
    <property type="entry name" value="Multidrug resistance protein D"/>
    <property type="match status" value="1"/>
</dbReference>
<dbReference type="PANTHER" id="PTHR42718:SF46">
    <property type="entry name" value="BLR6921 PROTEIN"/>
    <property type="match status" value="1"/>
</dbReference>
<dbReference type="PANTHER" id="PTHR42718">
    <property type="entry name" value="MAJOR FACILITATOR SUPERFAMILY MULTIDRUG TRANSPORTER MFSC"/>
    <property type="match status" value="1"/>
</dbReference>
<dbReference type="RefSeq" id="WP_251164023.1">
    <property type="nucleotide sequence ID" value="NZ_BQKC01000001.1"/>
</dbReference>
<evidence type="ECO:0000256" key="7">
    <source>
        <dbReference type="SAM" id="Phobius"/>
    </source>
</evidence>
<comment type="subcellular location">
    <subcellularLocation>
        <location evidence="1">Cell membrane</location>
        <topology evidence="1">Multi-pass membrane protein</topology>
    </subcellularLocation>
</comment>
<name>A0AAV5B1N0_9ACTN</name>
<feature type="transmembrane region" description="Helical" evidence="7">
    <location>
        <begin position="353"/>
        <end position="372"/>
    </location>
</feature>
<feature type="transmembrane region" description="Helical" evidence="7">
    <location>
        <begin position="202"/>
        <end position="220"/>
    </location>
</feature>
<dbReference type="EMBL" id="BQKC01000001">
    <property type="protein sequence ID" value="GJM54763.1"/>
    <property type="molecule type" value="Genomic_DNA"/>
</dbReference>
<dbReference type="PRINTS" id="PR01036">
    <property type="entry name" value="TCRTETB"/>
</dbReference>
<dbReference type="NCBIfam" id="TIGR00711">
    <property type="entry name" value="efflux_EmrB"/>
    <property type="match status" value="1"/>
</dbReference>
<feature type="transmembrane region" description="Helical" evidence="7">
    <location>
        <begin position="330"/>
        <end position="347"/>
    </location>
</feature>
<evidence type="ECO:0000256" key="1">
    <source>
        <dbReference type="ARBA" id="ARBA00004651"/>
    </source>
</evidence>